<dbReference type="GO" id="GO:0034098">
    <property type="term" value="C:VCP-NPL4-UFD1 AAA ATPase complex"/>
    <property type="evidence" value="ECO:0007669"/>
    <property type="project" value="TreeGrafter"/>
</dbReference>
<dbReference type="Pfam" id="PF23580">
    <property type="entry name" value="Znf_XAF1_N"/>
    <property type="match status" value="1"/>
</dbReference>
<dbReference type="Gene3D" id="3.10.330.10">
    <property type="match status" value="1"/>
</dbReference>
<dbReference type="InterPro" id="IPR056012">
    <property type="entry name" value="DUF7590"/>
</dbReference>
<evidence type="ECO:0000259" key="3">
    <source>
        <dbReference type="Pfam" id="PF03152"/>
    </source>
</evidence>
<dbReference type="InterPro" id="IPR032353">
    <property type="entry name" value="AZUL"/>
</dbReference>
<dbReference type="OMA" id="THLKHHE"/>
<dbReference type="Gene3D" id="2.40.40.50">
    <property type="entry name" value="Ubiquitin fusion degradation protein UFD1, N-terminal domain"/>
    <property type="match status" value="1"/>
</dbReference>
<feature type="domain" description="Ubiquitin fusion degradation protein UFD1 N-terminal subdomain 1" evidence="3">
    <location>
        <begin position="72"/>
        <end position="126"/>
    </location>
</feature>
<dbReference type="InterPro" id="IPR042299">
    <property type="entry name" value="Ufd1-like_Nn"/>
</dbReference>
<dbReference type="InterPro" id="IPR055417">
    <property type="entry name" value="UFD1_N1"/>
</dbReference>
<dbReference type="Pfam" id="PF03152">
    <property type="entry name" value="UFD1_N1"/>
    <property type="match status" value="1"/>
</dbReference>
<accession>A0A0B1P8I5</accession>
<evidence type="ECO:0000256" key="2">
    <source>
        <dbReference type="ARBA" id="ARBA00022786"/>
    </source>
</evidence>
<dbReference type="InterPro" id="IPR004854">
    <property type="entry name" value="Ufd1-like"/>
</dbReference>
<feature type="domain" description="DUF7590" evidence="5">
    <location>
        <begin position="262"/>
        <end position="375"/>
    </location>
</feature>
<feature type="domain" description="Ubiquitin-protein ligase E3A N-terminal zinc-binding" evidence="4">
    <location>
        <begin position="634"/>
        <end position="661"/>
    </location>
</feature>
<evidence type="ECO:0000313" key="7">
    <source>
        <dbReference type="EMBL" id="KHJ34568.1"/>
    </source>
</evidence>
<comment type="similarity">
    <text evidence="1">Belongs to the UFD1 family.</text>
</comment>
<keyword evidence="8" id="KW-1185">Reference proteome</keyword>
<dbReference type="PANTHER" id="PTHR12555:SF15">
    <property type="entry name" value="FUSION DEGRADATION PROTEIN (UFD1), PUTATIVE (AFU_ORTHOLOGUE AFUA_4G04640)-RELATED"/>
    <property type="match status" value="1"/>
</dbReference>
<dbReference type="AlphaFoldDB" id="A0A0B1P8I5"/>
<keyword evidence="2" id="KW-0833">Ubl conjugation pathway</keyword>
<dbReference type="Pfam" id="PF16558">
    <property type="entry name" value="AZUL"/>
    <property type="match status" value="1"/>
</dbReference>
<dbReference type="InterPro" id="IPR055418">
    <property type="entry name" value="UFD1_N2"/>
</dbReference>
<dbReference type="InterPro" id="IPR042556">
    <property type="entry name" value="AZUL_sf"/>
</dbReference>
<dbReference type="HOGENOM" id="CLU_012913_0_0_1"/>
<organism evidence="7 8">
    <name type="scientific">Uncinula necator</name>
    <name type="common">Grape powdery mildew</name>
    <dbReference type="NCBI Taxonomy" id="52586"/>
    <lineage>
        <taxon>Eukaryota</taxon>
        <taxon>Fungi</taxon>
        <taxon>Dikarya</taxon>
        <taxon>Ascomycota</taxon>
        <taxon>Pezizomycotina</taxon>
        <taxon>Leotiomycetes</taxon>
        <taxon>Erysiphales</taxon>
        <taxon>Erysiphaceae</taxon>
        <taxon>Erysiphe</taxon>
    </lineage>
</organism>
<dbReference type="PANTHER" id="PTHR12555">
    <property type="entry name" value="UBIQUITIN FUSION DEGRADATON PROTEIN 1"/>
    <property type="match status" value="1"/>
</dbReference>
<gene>
    <name evidence="7" type="ORF">EV44_g6420</name>
</gene>
<dbReference type="GO" id="GO:0031593">
    <property type="term" value="F:polyubiquitin modification-dependent protein binding"/>
    <property type="evidence" value="ECO:0007669"/>
    <property type="project" value="TreeGrafter"/>
</dbReference>
<dbReference type="STRING" id="52586.A0A0B1P8I5"/>
<evidence type="ECO:0000259" key="6">
    <source>
        <dbReference type="Pfam" id="PF24842"/>
    </source>
</evidence>
<evidence type="ECO:0000313" key="8">
    <source>
        <dbReference type="Proteomes" id="UP000030854"/>
    </source>
</evidence>
<evidence type="ECO:0000259" key="5">
    <source>
        <dbReference type="Pfam" id="PF24503"/>
    </source>
</evidence>
<dbReference type="Gene3D" id="6.10.130.10">
    <property type="entry name" value="Ubiquitin-protein ligase E3A, N-terminal zinc-binding domain (AZUL)"/>
    <property type="match status" value="1"/>
</dbReference>
<dbReference type="Pfam" id="PF24842">
    <property type="entry name" value="UFD1_N2"/>
    <property type="match status" value="1"/>
</dbReference>
<dbReference type="Pfam" id="PF24503">
    <property type="entry name" value="DUF7590"/>
    <property type="match status" value="1"/>
</dbReference>
<evidence type="ECO:0000256" key="1">
    <source>
        <dbReference type="ARBA" id="ARBA00006043"/>
    </source>
</evidence>
<comment type="caution">
    <text evidence="7">The sequence shown here is derived from an EMBL/GenBank/DDBJ whole genome shotgun (WGS) entry which is preliminary data.</text>
</comment>
<sequence>MEVPNISINWSGDFNVTQNFRIKLSGDKIILPKSALEQLLAASSSVTSTSTQYEANFDSYNQFSDINSQTSKLTDKNQQLPQPLTFLLVNPKNGKKVYAGIQEFSAEEGEIALSPFLFEALNISDHSNQSNHMHGYQTNDESNTDDEIPRIKVLAKQLPKGKFLRLRPLEAGYNPADWKSLLEKYLRENFTTLTRGETITVQAPRSEVFRFLIDEVSPNGDGICVVDTDLEVDIEALNEEQARETLKQIFAKSFKPGNKNGVSAASELDMWKQIKGKVIEGEYVDYTLLSWDRSQGIVVEVIGRNVELFVSPFSSRQRVPPREDEHFWGNFDTDLKKEIIIEPPAEEMKMIEHFLISLHARGQSHTPHEYSIQVRPRSLTKTENCIKNSENENEIHDENEVQCKTCFKWLPKTNIFLHENFCSRNNEVCSLCNNVFQKNSQEWRDHWHCEHDKVFGHTAESKNNHNNIFHSSRSCPNCSYTAKNLIDLANHRTTLCPGKIILCQFCHLEVPQEGDPLYPSPEALIYNLTAHELSDGARTTQCHLCSKIIRLRDLSNHMKYHKLENSRKEQPKICRNVYCCRTLDSLEKDGKIKECKQLGETPKNKLGLCNICFGPFYVNMYDPEGKALRRRIERRYLSQLISGCGKSWCRNQYCKTAQNLKLTAKTALPLVKPLIEPDGMKKMYFCVDQENNSSKIMAEILAEEKKFSLEWCVAALELRRNIDSAQIWLDNWAPKLEKGMV</sequence>
<protein>
    <submittedName>
        <fullName evidence="7">Putative ubiquitin fusion degradation protein</fullName>
    </submittedName>
</protein>
<dbReference type="EMBL" id="JNVN01000816">
    <property type="protein sequence ID" value="KHJ34568.1"/>
    <property type="molecule type" value="Genomic_DNA"/>
</dbReference>
<dbReference type="GO" id="GO:0036503">
    <property type="term" value="P:ERAD pathway"/>
    <property type="evidence" value="ECO:0007669"/>
    <property type="project" value="TreeGrafter"/>
</dbReference>
<dbReference type="GO" id="GO:0006511">
    <property type="term" value="P:ubiquitin-dependent protein catabolic process"/>
    <property type="evidence" value="ECO:0007669"/>
    <property type="project" value="InterPro"/>
</dbReference>
<name>A0A0B1P8I5_UNCNE</name>
<reference evidence="7 8" key="1">
    <citation type="journal article" date="2014" name="BMC Genomics">
        <title>Adaptive genomic structural variation in the grape powdery mildew pathogen, Erysiphe necator.</title>
        <authorList>
            <person name="Jones L."/>
            <person name="Riaz S."/>
            <person name="Morales-Cruz A."/>
            <person name="Amrine K.C."/>
            <person name="McGuire B."/>
            <person name="Gubler W.D."/>
            <person name="Walker M.A."/>
            <person name="Cantu D."/>
        </authorList>
    </citation>
    <scope>NUCLEOTIDE SEQUENCE [LARGE SCALE GENOMIC DNA]</scope>
    <source>
        <strain evidence="8">c</strain>
    </source>
</reference>
<evidence type="ECO:0000259" key="4">
    <source>
        <dbReference type="Pfam" id="PF16558"/>
    </source>
</evidence>
<feature type="domain" description="Ubiquitin fusion degradation protein UFD1 N-terminal subdomain 2" evidence="6">
    <location>
        <begin position="160"/>
        <end position="236"/>
    </location>
</feature>
<proteinExistence type="inferred from homology"/>
<dbReference type="Proteomes" id="UP000030854">
    <property type="component" value="Unassembled WGS sequence"/>
</dbReference>